<name>A0A1E5GXC1_9ENTE</name>
<sequence length="94" mass="10987">MKGVVMMSQKGKWTLLLFVDILLFLLAITTTLTPIYFLVILLSFFIYKDGNAVLFKEYDERKKQKYEEYKRVQEAAQATIRTGKLLKRKGSCNK</sequence>
<feature type="transmembrane region" description="Helical" evidence="1">
    <location>
        <begin position="12"/>
        <end position="29"/>
    </location>
</feature>
<dbReference type="EMBL" id="MIJY01000012">
    <property type="protein sequence ID" value="OEG16960.1"/>
    <property type="molecule type" value="Genomic_DNA"/>
</dbReference>
<keyword evidence="1" id="KW-0472">Membrane</keyword>
<keyword evidence="1" id="KW-1133">Transmembrane helix</keyword>
<keyword evidence="3" id="KW-1185">Reference proteome</keyword>
<comment type="caution">
    <text evidence="2">The sequence shown here is derived from an EMBL/GenBank/DDBJ whole genome shotgun (WGS) entry which is preliminary data.</text>
</comment>
<dbReference type="Proteomes" id="UP000095094">
    <property type="component" value="Unassembled WGS sequence"/>
</dbReference>
<proteinExistence type="predicted"/>
<evidence type="ECO:0000313" key="3">
    <source>
        <dbReference type="Proteomes" id="UP000095094"/>
    </source>
</evidence>
<evidence type="ECO:0000256" key="1">
    <source>
        <dbReference type="SAM" id="Phobius"/>
    </source>
</evidence>
<evidence type="ECO:0000313" key="2">
    <source>
        <dbReference type="EMBL" id="OEG16960.1"/>
    </source>
</evidence>
<keyword evidence="1" id="KW-0812">Transmembrane</keyword>
<reference evidence="3" key="1">
    <citation type="submission" date="2016-09" db="EMBL/GenBank/DDBJ databases">
        <authorList>
            <person name="Gulvik C.A."/>
        </authorList>
    </citation>
    <scope>NUCLEOTIDE SEQUENCE [LARGE SCALE GENOMIC DNA]</scope>
    <source>
        <strain evidence="3">LMG 8895</strain>
    </source>
</reference>
<gene>
    <name evidence="2" type="ORF">BCR25_04815</name>
</gene>
<organism evidence="2 3">
    <name type="scientific">Enterococcus termitis</name>
    <dbReference type="NCBI Taxonomy" id="332950"/>
    <lineage>
        <taxon>Bacteria</taxon>
        <taxon>Bacillati</taxon>
        <taxon>Bacillota</taxon>
        <taxon>Bacilli</taxon>
        <taxon>Lactobacillales</taxon>
        <taxon>Enterococcaceae</taxon>
        <taxon>Enterococcus</taxon>
    </lineage>
</organism>
<dbReference type="AlphaFoldDB" id="A0A1E5GXC1"/>
<protein>
    <submittedName>
        <fullName evidence="2">Uncharacterized protein</fullName>
    </submittedName>
</protein>
<accession>A0A1E5GXC1</accession>